<dbReference type="EMBL" id="JARKNE010000002">
    <property type="protein sequence ID" value="KAK5842473.1"/>
    <property type="molecule type" value="Genomic_DNA"/>
</dbReference>
<dbReference type="Pfam" id="PF03803">
    <property type="entry name" value="Scramblase"/>
    <property type="match status" value="1"/>
</dbReference>
<organism evidence="3 4">
    <name type="scientific">Gossypium arboreum</name>
    <name type="common">Tree cotton</name>
    <name type="synonym">Gossypium nanking</name>
    <dbReference type="NCBI Taxonomy" id="29729"/>
    <lineage>
        <taxon>Eukaryota</taxon>
        <taxon>Viridiplantae</taxon>
        <taxon>Streptophyta</taxon>
        <taxon>Embryophyta</taxon>
        <taxon>Tracheophyta</taxon>
        <taxon>Spermatophyta</taxon>
        <taxon>Magnoliopsida</taxon>
        <taxon>eudicotyledons</taxon>
        <taxon>Gunneridae</taxon>
        <taxon>Pentapetalae</taxon>
        <taxon>rosids</taxon>
        <taxon>malvids</taxon>
        <taxon>Malvales</taxon>
        <taxon>Malvaceae</taxon>
        <taxon>Malvoideae</taxon>
        <taxon>Gossypium</taxon>
    </lineage>
</organism>
<dbReference type="Proteomes" id="UP001358586">
    <property type="component" value="Chromosome 2"/>
</dbReference>
<keyword evidence="4" id="KW-1185">Reference proteome</keyword>
<sequence>MICMQIFTDARQYVIHFGKADPASMIQELDVSRSLTLSERAIALALAISLDNDYFSRHGG</sequence>
<accession>A0ABR0QT38</accession>
<comment type="caution">
    <text evidence="3">The sequence shown here is derived from an EMBL/GenBank/DDBJ whole genome shotgun (WGS) entry which is preliminary data.</text>
</comment>
<gene>
    <name evidence="3" type="ORF">PVK06_004837</name>
</gene>
<protein>
    <recommendedName>
        <fullName evidence="2">Phospholipid scramblase</fullName>
    </recommendedName>
</protein>
<name>A0ABR0QT38_GOSAR</name>
<evidence type="ECO:0000256" key="1">
    <source>
        <dbReference type="ARBA" id="ARBA00005350"/>
    </source>
</evidence>
<evidence type="ECO:0000256" key="2">
    <source>
        <dbReference type="RuleBase" id="RU363116"/>
    </source>
</evidence>
<comment type="similarity">
    <text evidence="1 2">Belongs to the phospholipid scramblase family.</text>
</comment>
<proteinExistence type="inferred from homology"/>
<evidence type="ECO:0000313" key="3">
    <source>
        <dbReference type="EMBL" id="KAK5842473.1"/>
    </source>
</evidence>
<reference evidence="3 4" key="1">
    <citation type="submission" date="2023-03" db="EMBL/GenBank/DDBJ databases">
        <title>WGS of Gossypium arboreum.</title>
        <authorList>
            <person name="Yu D."/>
        </authorList>
    </citation>
    <scope>NUCLEOTIDE SEQUENCE [LARGE SCALE GENOMIC DNA]</scope>
    <source>
        <tissue evidence="3">Leaf</tissue>
    </source>
</reference>
<dbReference type="InterPro" id="IPR005552">
    <property type="entry name" value="Scramblase"/>
</dbReference>
<evidence type="ECO:0000313" key="4">
    <source>
        <dbReference type="Proteomes" id="UP001358586"/>
    </source>
</evidence>